<dbReference type="InterPro" id="IPR003775">
    <property type="entry name" value="Flagellar_assembly_factor_FliW"/>
</dbReference>
<dbReference type="PANTHER" id="PTHR39190">
    <property type="entry name" value="FLAGELLAR ASSEMBLY FACTOR FLIW"/>
    <property type="match status" value="1"/>
</dbReference>
<dbReference type="KEGG" id="fcz:IMF26_07635"/>
<dbReference type="AlphaFoldDB" id="A0AAT9LA77"/>
<dbReference type="GO" id="GO:0005737">
    <property type="term" value="C:cytoplasm"/>
    <property type="evidence" value="ECO:0007669"/>
    <property type="project" value="UniProtKB-SubCell"/>
</dbReference>
<accession>A0AAT9LA77</accession>
<dbReference type="EMBL" id="CP062796">
    <property type="protein sequence ID" value="QUL97939.1"/>
    <property type="molecule type" value="Genomic_DNA"/>
</dbReference>
<dbReference type="GO" id="GO:0044780">
    <property type="term" value="P:bacterial-type flagellum assembly"/>
    <property type="evidence" value="ECO:0007669"/>
    <property type="project" value="UniProtKB-UniRule"/>
</dbReference>
<comment type="function">
    <text evidence="4">Acts as an anti-CsrA protein, binds CsrA and prevents it from repressing translation of its target genes, one of which is flagellin. Binds to flagellin and participates in the assembly of the flagellum.</text>
</comment>
<dbReference type="InterPro" id="IPR024046">
    <property type="entry name" value="Flagellar_assmbl_FliW_dom_sf"/>
</dbReference>
<comment type="subunit">
    <text evidence="4">Interacts with translational regulator CsrA and flagellin(s).</text>
</comment>
<proteinExistence type="inferred from homology"/>
<protein>
    <recommendedName>
        <fullName evidence="4">Flagellar assembly factor FliW</fullName>
    </recommendedName>
</protein>
<dbReference type="HAMAP" id="MF_01185">
    <property type="entry name" value="FliW"/>
    <property type="match status" value="1"/>
</dbReference>
<evidence type="ECO:0000256" key="2">
    <source>
        <dbReference type="ARBA" id="ARBA00022795"/>
    </source>
</evidence>
<name>A0AAT9LA77_9FIRM</name>
<sequence>MQLVTKRLGVLEVEDNQILTFPEGLLGFYDYKRFVVVQLEKGNDVIRWLQSIDDPSLGFLILDPRAVFPDYDPEFSAEDLDSLDIKTPDDLVMVCVVTVPRNVRKMTANLQAPLLINPEKRLGKQVITISPEYSTKHEIFPALENLLKRTG</sequence>
<gene>
    <name evidence="4" type="primary">fliW</name>
    <name evidence="5" type="ORF">IMF26_07635</name>
</gene>
<dbReference type="Pfam" id="PF02623">
    <property type="entry name" value="FliW"/>
    <property type="match status" value="1"/>
</dbReference>
<dbReference type="PANTHER" id="PTHR39190:SF1">
    <property type="entry name" value="FLAGELLAR ASSEMBLY FACTOR FLIW"/>
    <property type="match status" value="1"/>
</dbReference>
<comment type="similarity">
    <text evidence="4">Belongs to the FliW family.</text>
</comment>
<keyword evidence="5" id="KW-0282">Flagellum</keyword>
<dbReference type="GO" id="GO:0006417">
    <property type="term" value="P:regulation of translation"/>
    <property type="evidence" value="ECO:0007669"/>
    <property type="project" value="UniProtKB-KW"/>
</dbReference>
<evidence type="ECO:0000256" key="1">
    <source>
        <dbReference type="ARBA" id="ARBA00022490"/>
    </source>
</evidence>
<keyword evidence="5" id="KW-0969">Cilium</keyword>
<keyword evidence="1 4" id="KW-0963">Cytoplasm</keyword>
<reference evidence="5" key="1">
    <citation type="submission" date="2020-10" db="EMBL/GenBank/DDBJ databases">
        <authorList>
            <person name="Kadnikov V."/>
            <person name="Beletsky A.V."/>
            <person name="Mardanov A.V."/>
            <person name="Karnachuk O.V."/>
            <person name="Ravin N.V."/>
        </authorList>
    </citation>
    <scope>NUCLEOTIDE SEQUENCE</scope>
    <source>
        <strain evidence="5">Bu02</strain>
    </source>
</reference>
<keyword evidence="5" id="KW-0966">Cell projection</keyword>
<dbReference type="NCBIfam" id="NF009793">
    <property type="entry name" value="PRK13285.1-1"/>
    <property type="match status" value="1"/>
</dbReference>
<organism evidence="5">
    <name type="scientific">Candidatus Fermentithermobacillus carboniphilus</name>
    <dbReference type="NCBI Taxonomy" id="3085328"/>
    <lineage>
        <taxon>Bacteria</taxon>
        <taxon>Bacillati</taxon>
        <taxon>Bacillota</taxon>
        <taxon>Candidatus Fermentithermobacillia</taxon>
        <taxon>Candidatus Fermentithermobacillales</taxon>
        <taxon>Candidatus Fermentithermobacillaceae</taxon>
        <taxon>Candidatus Fermentithermobacillus</taxon>
    </lineage>
</organism>
<keyword evidence="4" id="KW-0143">Chaperone</keyword>
<dbReference type="SUPFAM" id="SSF141457">
    <property type="entry name" value="BH3618-like"/>
    <property type="match status" value="1"/>
</dbReference>
<reference evidence="5" key="2">
    <citation type="journal article" date="2023" name="Biology">
        <title>Prokaryotic Life Associated with Coal-Fire Gas Vents Revealed by Metagenomics.</title>
        <authorList>
            <person name="Kadnikov V.V."/>
            <person name="Mardanov A.V."/>
            <person name="Beletsky A.V."/>
            <person name="Karnachuk O.V."/>
            <person name="Ravin N.V."/>
        </authorList>
    </citation>
    <scope>NUCLEOTIDE SEQUENCE</scope>
    <source>
        <strain evidence="5">Bu02</strain>
    </source>
</reference>
<dbReference type="Gene3D" id="2.30.290.10">
    <property type="entry name" value="BH3618-like"/>
    <property type="match status" value="1"/>
</dbReference>
<evidence type="ECO:0000313" key="5">
    <source>
        <dbReference type="EMBL" id="QUL97939.1"/>
    </source>
</evidence>
<keyword evidence="2 4" id="KW-1005">Bacterial flagellum biogenesis</keyword>
<keyword evidence="3 4" id="KW-0810">Translation regulation</keyword>
<evidence type="ECO:0000256" key="4">
    <source>
        <dbReference type="HAMAP-Rule" id="MF_01185"/>
    </source>
</evidence>
<comment type="subcellular location">
    <subcellularLocation>
        <location evidence="4">Cytoplasm</location>
    </subcellularLocation>
</comment>
<evidence type="ECO:0000256" key="3">
    <source>
        <dbReference type="ARBA" id="ARBA00022845"/>
    </source>
</evidence>